<dbReference type="InterPro" id="IPR007862">
    <property type="entry name" value="Adenylate_kinase_lid-dom"/>
</dbReference>
<dbReference type="InterPro" id="IPR006259">
    <property type="entry name" value="Adenyl_kin_sub"/>
</dbReference>
<evidence type="ECO:0000256" key="1">
    <source>
        <dbReference type="ARBA" id="ARBA00022679"/>
    </source>
</evidence>
<dbReference type="InterPro" id="IPR033690">
    <property type="entry name" value="Adenylat_kinase_CS"/>
</dbReference>
<evidence type="ECO:0000259" key="6">
    <source>
        <dbReference type="Pfam" id="PF05191"/>
    </source>
</evidence>
<dbReference type="EMBL" id="JAQMWT010000076">
    <property type="protein sequence ID" value="KAJ8611378.1"/>
    <property type="molecule type" value="Genomic_DNA"/>
</dbReference>
<dbReference type="AlphaFoldDB" id="A0AAD7XQL2"/>
<dbReference type="NCBIfam" id="NF001381">
    <property type="entry name" value="PRK00279.1-3"/>
    <property type="match status" value="1"/>
</dbReference>
<feature type="region of interest" description="Disordered" evidence="5">
    <location>
        <begin position="193"/>
        <end position="219"/>
    </location>
</feature>
<reference evidence="7" key="1">
    <citation type="submission" date="2023-01" db="EMBL/GenBank/DDBJ databases">
        <title>Metagenome sequencing of chrysophaentin producing Chrysophaeum taylorii.</title>
        <authorList>
            <person name="Davison J."/>
            <person name="Bewley C."/>
        </authorList>
    </citation>
    <scope>NUCLEOTIDE SEQUENCE</scope>
    <source>
        <strain evidence="7">NIES-1699</strain>
    </source>
</reference>
<evidence type="ECO:0000256" key="2">
    <source>
        <dbReference type="ARBA" id="ARBA00022741"/>
    </source>
</evidence>
<dbReference type="Proteomes" id="UP001230188">
    <property type="component" value="Unassembled WGS sequence"/>
</dbReference>
<dbReference type="GO" id="GO:0005524">
    <property type="term" value="F:ATP binding"/>
    <property type="evidence" value="ECO:0007669"/>
    <property type="project" value="InterPro"/>
</dbReference>
<gene>
    <name evidence="7" type="ORF">CTAYLR_006491</name>
</gene>
<feature type="domain" description="Adenylate kinase active site lid" evidence="6">
    <location>
        <begin position="180"/>
        <end position="224"/>
    </location>
</feature>
<evidence type="ECO:0000256" key="3">
    <source>
        <dbReference type="ARBA" id="ARBA00022777"/>
    </source>
</evidence>
<sequence>MLKIRSSISFARLLRLLAVPILFAAAFNGGNLFPTRRVTPKMNLSAGGATEDRSIIILFGPPGSGKGTHAPKIVEEIGAPQLSTGDMLRAAVAAGTEVGTKAKAVMESGGLVSDDIVVGIIKDRIQEDDCAKGFILDGFPRTVDQAKMLDACLAETSEKVARVIALQVPDDVLTERICGRWIHKASGRSYHSKFAPPKSLAGRDPTPETMLDDETGEPLMQRSDDTEEALSQRLQAYHAQTVPILEHYEAIVSVVDANQDVASVWTEIEKVLP</sequence>
<proteinExistence type="inferred from homology"/>
<evidence type="ECO:0000313" key="8">
    <source>
        <dbReference type="Proteomes" id="UP001230188"/>
    </source>
</evidence>
<dbReference type="PRINTS" id="PR00094">
    <property type="entry name" value="ADENYLTKNASE"/>
</dbReference>
<keyword evidence="8" id="KW-1185">Reference proteome</keyword>
<dbReference type="CDD" id="cd01428">
    <property type="entry name" value="ADK"/>
    <property type="match status" value="1"/>
</dbReference>
<dbReference type="Gene3D" id="3.40.50.300">
    <property type="entry name" value="P-loop containing nucleotide triphosphate hydrolases"/>
    <property type="match status" value="1"/>
</dbReference>
<dbReference type="InterPro" id="IPR000850">
    <property type="entry name" value="Adenylat/UMP-CMP_kin"/>
</dbReference>
<name>A0AAD7XQL2_9STRA</name>
<evidence type="ECO:0000313" key="7">
    <source>
        <dbReference type="EMBL" id="KAJ8611378.1"/>
    </source>
</evidence>
<comment type="similarity">
    <text evidence="4">Belongs to the adenylate kinase family.</text>
</comment>
<keyword evidence="2" id="KW-0547">Nucleotide-binding</keyword>
<evidence type="ECO:0000256" key="4">
    <source>
        <dbReference type="RuleBase" id="RU003330"/>
    </source>
</evidence>
<dbReference type="HAMAP" id="MF_00235">
    <property type="entry name" value="Adenylate_kinase_Adk"/>
    <property type="match status" value="1"/>
</dbReference>
<dbReference type="InterPro" id="IPR027417">
    <property type="entry name" value="P-loop_NTPase"/>
</dbReference>
<dbReference type="NCBIfam" id="TIGR01351">
    <property type="entry name" value="adk"/>
    <property type="match status" value="1"/>
</dbReference>
<accession>A0AAD7XQL2</accession>
<evidence type="ECO:0000256" key="5">
    <source>
        <dbReference type="SAM" id="MobiDB-lite"/>
    </source>
</evidence>
<dbReference type="PANTHER" id="PTHR23359">
    <property type="entry name" value="NUCLEOTIDE KINASE"/>
    <property type="match status" value="1"/>
</dbReference>
<dbReference type="FunFam" id="3.40.50.300:FF:000106">
    <property type="entry name" value="Adenylate kinase mitochondrial"/>
    <property type="match status" value="1"/>
</dbReference>
<dbReference type="SUPFAM" id="SSF52540">
    <property type="entry name" value="P-loop containing nucleoside triphosphate hydrolases"/>
    <property type="match status" value="1"/>
</dbReference>
<dbReference type="Pfam" id="PF05191">
    <property type="entry name" value="ADK_lid"/>
    <property type="match status" value="1"/>
</dbReference>
<keyword evidence="1 4" id="KW-0808">Transferase</keyword>
<comment type="caution">
    <text evidence="7">The sequence shown here is derived from an EMBL/GenBank/DDBJ whole genome shotgun (WGS) entry which is preliminary data.</text>
</comment>
<dbReference type="Pfam" id="PF00406">
    <property type="entry name" value="ADK"/>
    <property type="match status" value="1"/>
</dbReference>
<dbReference type="GO" id="GO:0004017">
    <property type="term" value="F:AMP kinase activity"/>
    <property type="evidence" value="ECO:0007669"/>
    <property type="project" value="InterPro"/>
</dbReference>
<protein>
    <recommendedName>
        <fullName evidence="6">Adenylate kinase active site lid domain-containing protein</fullName>
    </recommendedName>
</protein>
<dbReference type="PROSITE" id="PS00113">
    <property type="entry name" value="ADENYLATE_KINASE"/>
    <property type="match status" value="1"/>
</dbReference>
<keyword evidence="3 4" id="KW-0418">Kinase</keyword>
<organism evidence="7 8">
    <name type="scientific">Chrysophaeum taylorii</name>
    <dbReference type="NCBI Taxonomy" id="2483200"/>
    <lineage>
        <taxon>Eukaryota</taxon>
        <taxon>Sar</taxon>
        <taxon>Stramenopiles</taxon>
        <taxon>Ochrophyta</taxon>
        <taxon>Pelagophyceae</taxon>
        <taxon>Pelagomonadales</taxon>
        <taxon>Pelagomonadaceae</taxon>
        <taxon>Chrysophaeum</taxon>
    </lineage>
</organism>